<sequence>MRLTHIRDCVDSIEGPAAVAEVSKALTALLRDVHQGNEEVEGRYRYLAELALAAREELKRVMAEEAPRERARLRKLEDELNAYHTQRVEEVNEAWEKERRKMDALTKRLQERLAEFGQTGDARGIDGDEASEETARTNLDLKLELARMRKLHKHANEVNVGLQLELAIMSSKVADQNRALEASKGSFRSMEETARMTLEDLRATLVVYRRLGKTLELIERNVVRGRSGSMGGHSLWEEASEKGLELSHVSKSLTHKYVCRRHRDAIGFKTVAPDELQRRLMAMKEGVNAFCRKLNDKRGDSVRAVPEPLPWMMRRPSVKAVFDTSSPLEETMSLDQTRELSHRLMDGWTVEALSVVGDFSQKTIAFPEYVYQFVTSERLGDHTGVTGESRGFAEFQCHRRMGEVIAAIEKHREEDWAVAALAIMVFERGVGPLFPGIFQALPLRSPDLLTDVFQVLSELSAVHNERDRFPADMLLRLLMEEYLVERDERMVSLMAMSDVALEVRTFFPACPMGCSAVAMALTREAMRVHPEGIVDTNSLRVAVEEGNLMCHQLVVHMFVSGQSCCVVVSKWLEELMALVSRAMDVNELEGTASHLALLSSTTAIHRVLTCDPHDKTSFCGGLQQIVNLYAEVLVAVMQTGLYFKGGAPSDKPGLQGSADVKVLGLTERALESMLKVMKRFLHHTL</sequence>
<dbReference type="OrthoDB" id="432943at2759"/>
<keyword evidence="1" id="KW-0175">Coiled coil</keyword>
<keyword evidence="3" id="KW-1185">Reference proteome</keyword>
<reference evidence="2 3" key="1">
    <citation type="submission" date="2008-07" db="EMBL/GenBank/DDBJ databases">
        <authorList>
            <person name="El-Sayed N."/>
            <person name="Caler E."/>
            <person name="Inman J."/>
            <person name="Amedeo P."/>
            <person name="Hass B."/>
            <person name="Wortman J."/>
        </authorList>
    </citation>
    <scope>NUCLEOTIDE SEQUENCE [LARGE SCALE GENOMIC DNA]</scope>
    <source>
        <strain evidence="3">ATCC 50983 / TXsc</strain>
    </source>
</reference>
<dbReference type="InParanoid" id="C5LDB3"/>
<gene>
    <name evidence="2" type="ORF">Pmar_PMAR027886</name>
</gene>
<name>C5LDB3_PERM5</name>
<evidence type="ECO:0000313" key="2">
    <source>
        <dbReference type="EMBL" id="EER05245.1"/>
    </source>
</evidence>
<dbReference type="OMA" id="REDDWTI"/>
<evidence type="ECO:0000313" key="3">
    <source>
        <dbReference type="Proteomes" id="UP000007800"/>
    </source>
</evidence>
<dbReference type="AlphaFoldDB" id="C5LDB3"/>
<proteinExistence type="predicted"/>
<dbReference type="EMBL" id="GG680969">
    <property type="protein sequence ID" value="EER05245.1"/>
    <property type="molecule type" value="Genomic_DNA"/>
</dbReference>
<evidence type="ECO:0000256" key="1">
    <source>
        <dbReference type="SAM" id="Coils"/>
    </source>
</evidence>
<protein>
    <submittedName>
        <fullName evidence="2">Uncharacterized protein</fullName>
    </submittedName>
</protein>
<dbReference type="RefSeq" id="XP_002773429.1">
    <property type="nucleotide sequence ID" value="XM_002773383.1"/>
</dbReference>
<organism evidence="3">
    <name type="scientific">Perkinsus marinus (strain ATCC 50983 / TXsc)</name>
    <dbReference type="NCBI Taxonomy" id="423536"/>
    <lineage>
        <taxon>Eukaryota</taxon>
        <taxon>Sar</taxon>
        <taxon>Alveolata</taxon>
        <taxon>Perkinsozoa</taxon>
        <taxon>Perkinsea</taxon>
        <taxon>Perkinsida</taxon>
        <taxon>Perkinsidae</taxon>
        <taxon>Perkinsus</taxon>
    </lineage>
</organism>
<dbReference type="GeneID" id="9050812"/>
<feature type="coiled-coil region" evidence="1">
    <location>
        <begin position="59"/>
        <end position="112"/>
    </location>
</feature>
<accession>C5LDB3</accession>
<dbReference type="Proteomes" id="UP000007800">
    <property type="component" value="Unassembled WGS sequence"/>
</dbReference>